<evidence type="ECO:0000256" key="2">
    <source>
        <dbReference type="SAM" id="MobiDB-lite"/>
    </source>
</evidence>
<keyword evidence="3" id="KW-0812">Transmembrane</keyword>
<gene>
    <name evidence="6" type="ORF">SLS62_010785</name>
</gene>
<comment type="caution">
    <text evidence="6">The sequence shown here is derived from an EMBL/GenBank/DDBJ whole genome shotgun (WGS) entry which is preliminary data.</text>
</comment>
<dbReference type="AlphaFoldDB" id="A0AAN9U7X0"/>
<feature type="region of interest" description="Disordered" evidence="2">
    <location>
        <begin position="218"/>
        <end position="252"/>
    </location>
</feature>
<name>A0AAN9U7X0_9PEZI</name>
<evidence type="ECO:0000313" key="7">
    <source>
        <dbReference type="Proteomes" id="UP001320420"/>
    </source>
</evidence>
<feature type="region of interest" description="Disordered" evidence="2">
    <location>
        <begin position="310"/>
        <end position="368"/>
    </location>
</feature>
<feature type="signal peptide" evidence="4">
    <location>
        <begin position="1"/>
        <end position="29"/>
    </location>
</feature>
<dbReference type="InterPro" id="IPR018466">
    <property type="entry name" value="Kre9/Knh1-like_N"/>
</dbReference>
<feature type="chain" id="PRO_5042884630" description="Yeast cell wall synthesis Kre9/Knh1-like N-terminal domain-containing protein" evidence="4">
    <location>
        <begin position="30"/>
        <end position="368"/>
    </location>
</feature>
<dbReference type="Pfam" id="PF10342">
    <property type="entry name" value="Kre9_KNH"/>
    <property type="match status" value="1"/>
</dbReference>
<protein>
    <recommendedName>
        <fullName evidence="5">Yeast cell wall synthesis Kre9/Knh1-like N-terminal domain-containing protein</fullName>
    </recommendedName>
</protein>
<keyword evidence="1 4" id="KW-0732">Signal</keyword>
<feature type="compositionally biased region" description="Low complexity" evidence="2">
    <location>
        <begin position="322"/>
        <end position="340"/>
    </location>
</feature>
<dbReference type="EMBL" id="JAKJXP020000147">
    <property type="protein sequence ID" value="KAK7742196.1"/>
    <property type="molecule type" value="Genomic_DNA"/>
</dbReference>
<feature type="region of interest" description="Disordered" evidence="2">
    <location>
        <begin position="139"/>
        <end position="178"/>
    </location>
</feature>
<proteinExistence type="predicted"/>
<evidence type="ECO:0000313" key="6">
    <source>
        <dbReference type="EMBL" id="KAK7742196.1"/>
    </source>
</evidence>
<feature type="compositionally biased region" description="Low complexity" evidence="2">
    <location>
        <begin position="139"/>
        <end position="177"/>
    </location>
</feature>
<reference evidence="6 7" key="1">
    <citation type="submission" date="2024-02" db="EMBL/GenBank/DDBJ databases">
        <title>De novo assembly and annotation of 12 fungi associated with fruit tree decline syndrome in Ontario, Canada.</title>
        <authorList>
            <person name="Sulman M."/>
            <person name="Ellouze W."/>
            <person name="Ilyukhin E."/>
        </authorList>
    </citation>
    <scope>NUCLEOTIDE SEQUENCE [LARGE SCALE GENOMIC DNA]</scope>
    <source>
        <strain evidence="6 7">M11/M66-122</strain>
    </source>
</reference>
<organism evidence="6 7">
    <name type="scientific">Diatrype stigma</name>
    <dbReference type="NCBI Taxonomy" id="117547"/>
    <lineage>
        <taxon>Eukaryota</taxon>
        <taxon>Fungi</taxon>
        <taxon>Dikarya</taxon>
        <taxon>Ascomycota</taxon>
        <taxon>Pezizomycotina</taxon>
        <taxon>Sordariomycetes</taxon>
        <taxon>Xylariomycetidae</taxon>
        <taxon>Xylariales</taxon>
        <taxon>Diatrypaceae</taxon>
        <taxon>Diatrype</taxon>
    </lineage>
</organism>
<evidence type="ECO:0000256" key="3">
    <source>
        <dbReference type="SAM" id="Phobius"/>
    </source>
</evidence>
<evidence type="ECO:0000256" key="4">
    <source>
        <dbReference type="SAM" id="SignalP"/>
    </source>
</evidence>
<evidence type="ECO:0000256" key="1">
    <source>
        <dbReference type="ARBA" id="ARBA00022729"/>
    </source>
</evidence>
<keyword evidence="7" id="KW-1185">Reference proteome</keyword>
<keyword evidence="3" id="KW-0472">Membrane</keyword>
<dbReference type="Proteomes" id="UP001320420">
    <property type="component" value="Unassembled WGS sequence"/>
</dbReference>
<feature type="domain" description="Yeast cell wall synthesis Kre9/Knh1-like N-terminal" evidence="5">
    <location>
        <begin position="39"/>
        <end position="131"/>
    </location>
</feature>
<feature type="transmembrane region" description="Helical" evidence="3">
    <location>
        <begin position="188"/>
        <end position="210"/>
    </location>
</feature>
<accession>A0AAN9U7X0</accession>
<sequence>MHRGSWSNAAGRALLLLTSSSMLLSRVSADVSFEGDIPTSMEMGTKYTIQWTTDADNVQVTLISGSEAQNNIYHLYDIVCGVWIVNDLSKACTSSKGSIDWTPGDDLPLGQYSLMANAADGSTAYSDKFSLAAAGSGSGTSAAGSTGTSATGGSTAGSSGSTTSTSAPGSSGSAAAGDGSGLSTGAKAGIGVGVAVGGLALLAVVGFLIFRMGKKAAAQKKERDESAEGGSAGTAEDPKAEGSSLPPGSADTTAALTAAGAAPGADKADEGGVVLAELQAQEKIHEAPDYRTRLETPREFVSELDATGGSFVVPQTSRPNTAQAAAAPGGTAEAAKANAGSEENRTSTASGRPKSVKYETPDDIGGGR</sequence>
<keyword evidence="3" id="KW-1133">Transmembrane helix</keyword>
<evidence type="ECO:0000259" key="5">
    <source>
        <dbReference type="Pfam" id="PF10342"/>
    </source>
</evidence>